<protein>
    <submittedName>
        <fullName evidence="1">Uncharacterized protein</fullName>
    </submittedName>
</protein>
<accession>A0A427AQJ3</accession>
<sequence>MVALKDFKTKEEPLRSLLGLLLSRNCNSNLICALGLSVTIMLLHSTSFSAYTYISGTPVRRYWHLGYLAVSSMSFCISMQSHSSGSGNTNGSETDIYKLVLNVFQEPASL</sequence>
<comment type="caution">
    <text evidence="1">The sequence shown here is derived from an EMBL/GenBank/DDBJ whole genome shotgun (WGS) entry which is preliminary data.</text>
</comment>
<evidence type="ECO:0000313" key="1">
    <source>
        <dbReference type="EMBL" id="RRT78486.1"/>
    </source>
</evidence>
<dbReference type="AlphaFoldDB" id="A0A427AQJ3"/>
<gene>
    <name evidence="1" type="ORF">B296_00010801</name>
</gene>
<proteinExistence type="predicted"/>
<reference evidence="1 2" key="1">
    <citation type="journal article" date="2014" name="Agronomy (Basel)">
        <title>A Draft Genome Sequence for Ensete ventricosum, the Drought-Tolerant Tree Against Hunger.</title>
        <authorList>
            <person name="Harrison J."/>
            <person name="Moore K.A."/>
            <person name="Paszkiewicz K."/>
            <person name="Jones T."/>
            <person name="Grant M."/>
            <person name="Ambacheew D."/>
            <person name="Muzemil S."/>
            <person name="Studholme D.J."/>
        </authorList>
    </citation>
    <scope>NUCLEOTIDE SEQUENCE [LARGE SCALE GENOMIC DNA]</scope>
</reference>
<dbReference type="Proteomes" id="UP000287651">
    <property type="component" value="Unassembled WGS sequence"/>
</dbReference>
<dbReference type="EMBL" id="AMZH03001666">
    <property type="protein sequence ID" value="RRT78486.1"/>
    <property type="molecule type" value="Genomic_DNA"/>
</dbReference>
<organism evidence="1 2">
    <name type="scientific">Ensete ventricosum</name>
    <name type="common">Abyssinian banana</name>
    <name type="synonym">Musa ensete</name>
    <dbReference type="NCBI Taxonomy" id="4639"/>
    <lineage>
        <taxon>Eukaryota</taxon>
        <taxon>Viridiplantae</taxon>
        <taxon>Streptophyta</taxon>
        <taxon>Embryophyta</taxon>
        <taxon>Tracheophyta</taxon>
        <taxon>Spermatophyta</taxon>
        <taxon>Magnoliopsida</taxon>
        <taxon>Liliopsida</taxon>
        <taxon>Zingiberales</taxon>
        <taxon>Musaceae</taxon>
        <taxon>Ensete</taxon>
    </lineage>
</organism>
<name>A0A427AQJ3_ENSVE</name>
<evidence type="ECO:0000313" key="2">
    <source>
        <dbReference type="Proteomes" id="UP000287651"/>
    </source>
</evidence>